<feature type="compositionally biased region" description="Pro residues" evidence="5">
    <location>
        <begin position="315"/>
        <end position="332"/>
    </location>
</feature>
<reference evidence="8 9" key="1">
    <citation type="journal article" date="2010" name="Stand. Genomic Sci.">
        <title>Complete genome sequence of Haliangium ochraceum type strain (SMP-2).</title>
        <authorList>
            <consortium name="US DOE Joint Genome Institute (JGI-PGF)"/>
            <person name="Ivanova N."/>
            <person name="Daum C."/>
            <person name="Lang E."/>
            <person name="Abt B."/>
            <person name="Kopitz M."/>
            <person name="Saunders E."/>
            <person name="Lapidus A."/>
            <person name="Lucas S."/>
            <person name="Glavina Del Rio T."/>
            <person name="Nolan M."/>
            <person name="Tice H."/>
            <person name="Copeland A."/>
            <person name="Cheng J.F."/>
            <person name="Chen F."/>
            <person name="Bruce D."/>
            <person name="Goodwin L."/>
            <person name="Pitluck S."/>
            <person name="Mavromatis K."/>
            <person name="Pati A."/>
            <person name="Mikhailova N."/>
            <person name="Chen A."/>
            <person name="Palaniappan K."/>
            <person name="Land M."/>
            <person name="Hauser L."/>
            <person name="Chang Y.J."/>
            <person name="Jeffries C.D."/>
            <person name="Detter J.C."/>
            <person name="Brettin T."/>
            <person name="Rohde M."/>
            <person name="Goker M."/>
            <person name="Bristow J."/>
            <person name="Markowitz V."/>
            <person name="Eisen J.A."/>
            <person name="Hugenholtz P."/>
            <person name="Kyrpides N.C."/>
            <person name="Klenk H.P."/>
        </authorList>
    </citation>
    <scope>NUCLEOTIDE SEQUENCE [LARGE SCALE GENOMIC DNA]</scope>
    <source>
        <strain evidence="9">DSM 14365 / CIP 107738 / JCM 11303 / AJ 13395 / SMP-2</strain>
    </source>
</reference>
<dbReference type="HOGENOM" id="CLU_012868_0_0_7"/>
<dbReference type="InterPro" id="IPR036909">
    <property type="entry name" value="Cyt_c-like_dom_sf"/>
</dbReference>
<feature type="chain" id="PRO_5003010964" description="Cytochrome c domain-containing protein" evidence="6">
    <location>
        <begin position="23"/>
        <end position="970"/>
    </location>
</feature>
<keyword evidence="6" id="KW-0732">Signal</keyword>
<dbReference type="EMBL" id="CP001804">
    <property type="protein sequence ID" value="ACY14125.1"/>
    <property type="molecule type" value="Genomic_DNA"/>
</dbReference>
<name>D0LVZ1_HALO1</name>
<dbReference type="Gene3D" id="1.10.760.10">
    <property type="entry name" value="Cytochrome c-like domain"/>
    <property type="match status" value="1"/>
</dbReference>
<evidence type="ECO:0000313" key="9">
    <source>
        <dbReference type="Proteomes" id="UP000001880"/>
    </source>
</evidence>
<dbReference type="GO" id="GO:0020037">
    <property type="term" value="F:heme binding"/>
    <property type="evidence" value="ECO:0007669"/>
    <property type="project" value="InterPro"/>
</dbReference>
<dbReference type="AlphaFoldDB" id="D0LVZ1"/>
<dbReference type="InterPro" id="IPR010538">
    <property type="entry name" value="DHOR"/>
</dbReference>
<dbReference type="PROSITE" id="PS51007">
    <property type="entry name" value="CYTC"/>
    <property type="match status" value="1"/>
</dbReference>
<evidence type="ECO:0000256" key="1">
    <source>
        <dbReference type="ARBA" id="ARBA00022617"/>
    </source>
</evidence>
<evidence type="ECO:0000256" key="4">
    <source>
        <dbReference type="PROSITE-ProRule" id="PRU00433"/>
    </source>
</evidence>
<feature type="domain" description="Cytochrome c" evidence="7">
    <location>
        <begin position="837"/>
        <end position="970"/>
    </location>
</feature>
<dbReference type="GO" id="GO:0004130">
    <property type="term" value="F:cytochrome-c peroxidase activity"/>
    <property type="evidence" value="ECO:0007669"/>
    <property type="project" value="TreeGrafter"/>
</dbReference>
<dbReference type="PANTHER" id="PTHR30600">
    <property type="entry name" value="CYTOCHROME C PEROXIDASE-RELATED"/>
    <property type="match status" value="1"/>
</dbReference>
<keyword evidence="3 4" id="KW-0408">Iron</keyword>
<dbReference type="Gene3D" id="2.60.120.260">
    <property type="entry name" value="Galactose-binding domain-like"/>
    <property type="match status" value="1"/>
</dbReference>
<dbReference type="eggNOG" id="COG3488">
    <property type="taxonomic scope" value="Bacteria"/>
</dbReference>
<dbReference type="GO" id="GO:0046872">
    <property type="term" value="F:metal ion binding"/>
    <property type="evidence" value="ECO:0007669"/>
    <property type="project" value="UniProtKB-KW"/>
</dbReference>
<dbReference type="Proteomes" id="UP000001880">
    <property type="component" value="Chromosome"/>
</dbReference>
<protein>
    <recommendedName>
        <fullName evidence="7">Cytochrome c domain-containing protein</fullName>
    </recommendedName>
</protein>
<accession>D0LVZ1</accession>
<organism evidence="8 9">
    <name type="scientific">Haliangium ochraceum (strain DSM 14365 / JCM 11303 / SMP-2)</name>
    <dbReference type="NCBI Taxonomy" id="502025"/>
    <lineage>
        <taxon>Bacteria</taxon>
        <taxon>Pseudomonadati</taxon>
        <taxon>Myxococcota</taxon>
        <taxon>Polyangia</taxon>
        <taxon>Haliangiales</taxon>
        <taxon>Kofleriaceae</taxon>
        <taxon>Haliangium</taxon>
    </lineage>
</organism>
<dbReference type="SUPFAM" id="SSF46626">
    <property type="entry name" value="Cytochrome c"/>
    <property type="match status" value="1"/>
</dbReference>
<dbReference type="PROSITE" id="PS51257">
    <property type="entry name" value="PROKAR_LIPOPROTEIN"/>
    <property type="match status" value="1"/>
</dbReference>
<feature type="signal peptide" evidence="6">
    <location>
        <begin position="1"/>
        <end position="22"/>
    </location>
</feature>
<evidence type="ECO:0000256" key="6">
    <source>
        <dbReference type="SAM" id="SignalP"/>
    </source>
</evidence>
<dbReference type="CDD" id="cd00257">
    <property type="entry name" value="beta-trefoil_FSCN-like"/>
    <property type="match status" value="1"/>
</dbReference>
<evidence type="ECO:0000256" key="3">
    <source>
        <dbReference type="ARBA" id="ARBA00023004"/>
    </source>
</evidence>
<evidence type="ECO:0000259" key="7">
    <source>
        <dbReference type="PROSITE" id="PS51007"/>
    </source>
</evidence>
<proteinExistence type="predicted"/>
<dbReference type="InterPro" id="IPR051395">
    <property type="entry name" value="Cytochrome_c_Peroxidase/MauG"/>
</dbReference>
<dbReference type="STRING" id="502025.Hoch_1574"/>
<sequence>MLRKRTRKIGGRALGAWRPALAVAVLGSAAGCGYEAAGSFDDKAGALLARSFEVEDGARSGTLNRAWGAIFDSAGDQVCWSGINMAGVANASVRYSNGEGFDDRVQLTYNGAALATVDLPNCIANGAWEGDCGDVLAEFAPQSGSGTVCLVTSGPGWNGALNRLELDAACEGSSCGGGGGDAIIIRANRGQGYLRLSGDGYLNWTGGDAASAEVFEKVEASGTRFKLRAQSTGNFVRFDAADDLVANASQSQATTFDASACASPFVSLQALDDGDGANFVATEDTGRLRARTPYCDPNDAAAWEKFELFAAGDPPTDPPPTDPPPTDPPPGQDPGAIVALFNQSTPREPAVFVDTGSALITRFADRGRDRHARESSFASYEHYLTWYWEDRTAEVTITDTVGRGGSEIRFDVVTQHKLGAREMRMGFRGINTVAEYCDNSPLIPAYPDGSEMSLGDYANSPPDGLHYYFKVVRQHFTPITCTISALSPGQKIEIEMSQFLDAPPNGRANYYGTTYLYVVGQGMMPWEGTGELANNNPGGMYGVPADSMPIPVGARLGGQTTTHRNESAEPDNLFMQMATNLAPQNGQRFVLGRRVLHTDFVNGEHDEPGNPAWSQQSGKGGPLLINRTCNSCHTKNARALPVAPGQPLDKWVFKVADANGNPHPQVGAVLQTSSTGGASEGGVTIASYSQSNGLRSPNYAFSGVNPARFSARISPQLVGMGLLEAIPESAILALADPNDANGDGVSGRANVVNDTAGVTRLGRFGWKAGMPDLRHQVASALRTDMGVLSSVYSTPDCGSSQGNCGPNGAELSDADLANLVIYTSLLGVQPQTFHDDAQVRSGADVFQRIGCASCHTPSFQTSQFAPLAELRSQTIRPYTDLLLHDMGSGLADNLGEGQASGSEWRTPPLWGIGKTRDMHGGQEAYLHDGRARTLEEAIRWHGGEGQGANDRFQALSAGERAALIAFLRSL</sequence>
<keyword evidence="1 4" id="KW-0349">Heme</keyword>
<dbReference type="Pfam" id="PF06537">
    <property type="entry name" value="DHOR"/>
    <property type="match status" value="1"/>
</dbReference>
<evidence type="ECO:0000313" key="8">
    <source>
        <dbReference type="EMBL" id="ACY14125.1"/>
    </source>
</evidence>
<feature type="region of interest" description="Disordered" evidence="5">
    <location>
        <begin position="310"/>
        <end position="334"/>
    </location>
</feature>
<dbReference type="InterPro" id="IPR009056">
    <property type="entry name" value="Cyt_c-like_dom"/>
</dbReference>
<dbReference type="PANTHER" id="PTHR30600:SF4">
    <property type="entry name" value="CYTOCHROME C DOMAIN-CONTAINING PROTEIN"/>
    <property type="match status" value="1"/>
</dbReference>
<keyword evidence="2 4" id="KW-0479">Metal-binding</keyword>
<dbReference type="GO" id="GO:0009055">
    <property type="term" value="F:electron transfer activity"/>
    <property type="evidence" value="ECO:0007669"/>
    <property type="project" value="InterPro"/>
</dbReference>
<gene>
    <name evidence="8" type="ordered locus">Hoch_1574</name>
</gene>
<dbReference type="KEGG" id="hoh:Hoch_1574"/>
<evidence type="ECO:0000256" key="2">
    <source>
        <dbReference type="ARBA" id="ARBA00022723"/>
    </source>
</evidence>
<evidence type="ECO:0000256" key="5">
    <source>
        <dbReference type="SAM" id="MobiDB-lite"/>
    </source>
</evidence>
<keyword evidence="9" id="KW-1185">Reference proteome</keyword>